<evidence type="ECO:0000256" key="1">
    <source>
        <dbReference type="SAM" id="SignalP"/>
    </source>
</evidence>
<dbReference type="PROSITE" id="PS51781">
    <property type="entry name" value="SH3B"/>
    <property type="match status" value="1"/>
</dbReference>
<gene>
    <name evidence="3" type="ORF">Sviol_45080</name>
</gene>
<dbReference type="Proteomes" id="UP001050808">
    <property type="component" value="Unassembled WGS sequence"/>
</dbReference>
<comment type="caution">
    <text evidence="3">The sequence shown here is derived from an EMBL/GenBank/DDBJ whole genome shotgun (WGS) entry which is preliminary data.</text>
</comment>
<dbReference type="Gene3D" id="2.30.30.40">
    <property type="entry name" value="SH3 Domains"/>
    <property type="match status" value="1"/>
</dbReference>
<name>A0ABQ3QS33_9ACTN</name>
<dbReference type="InterPro" id="IPR003646">
    <property type="entry name" value="SH3-like_bac-type"/>
</dbReference>
<dbReference type="RefSeq" id="WP_189971823.1">
    <property type="nucleotide sequence ID" value="NZ_BMUA01000055.1"/>
</dbReference>
<keyword evidence="1" id="KW-0732">Signal</keyword>
<dbReference type="SMART" id="SM00287">
    <property type="entry name" value="SH3b"/>
    <property type="match status" value="1"/>
</dbReference>
<sequence>MTVALAGSGLVAAAGTSQAADGRCYITASSANLRSKATVNSTALGVVYKNNTCSKTDLAWNSSLTWVKVKMTSGNAKGKTGWIRADLVHTPTVDMNLD</sequence>
<feature type="chain" id="PRO_5045790282" description="SH3b domain-containing protein" evidence="1">
    <location>
        <begin position="20"/>
        <end position="98"/>
    </location>
</feature>
<protein>
    <recommendedName>
        <fullName evidence="2">SH3b domain-containing protein</fullName>
    </recommendedName>
</protein>
<feature type="domain" description="SH3b" evidence="2">
    <location>
        <begin position="21"/>
        <end position="92"/>
    </location>
</feature>
<reference evidence="3" key="1">
    <citation type="submission" date="2024-05" db="EMBL/GenBank/DDBJ databases">
        <title>Whole genome shotgun sequence of Streptomyces violascens NBRC 12920.</title>
        <authorList>
            <person name="Komaki H."/>
            <person name="Tamura T."/>
        </authorList>
    </citation>
    <scope>NUCLEOTIDE SEQUENCE</scope>
    <source>
        <strain evidence="3">NBRC 12920</strain>
    </source>
</reference>
<accession>A0ABQ3QS33</accession>
<evidence type="ECO:0000259" key="2">
    <source>
        <dbReference type="PROSITE" id="PS51781"/>
    </source>
</evidence>
<dbReference type="Pfam" id="PF08239">
    <property type="entry name" value="SH3_3"/>
    <property type="match status" value="1"/>
</dbReference>
<evidence type="ECO:0000313" key="4">
    <source>
        <dbReference type="Proteomes" id="UP001050808"/>
    </source>
</evidence>
<feature type="signal peptide" evidence="1">
    <location>
        <begin position="1"/>
        <end position="19"/>
    </location>
</feature>
<keyword evidence="4" id="KW-1185">Reference proteome</keyword>
<organism evidence="3 4">
    <name type="scientific">Streptomyces violascens</name>
    <dbReference type="NCBI Taxonomy" id="67381"/>
    <lineage>
        <taxon>Bacteria</taxon>
        <taxon>Bacillati</taxon>
        <taxon>Actinomycetota</taxon>
        <taxon>Actinomycetes</taxon>
        <taxon>Kitasatosporales</taxon>
        <taxon>Streptomycetaceae</taxon>
        <taxon>Streptomyces</taxon>
    </lineage>
</organism>
<evidence type="ECO:0000313" key="3">
    <source>
        <dbReference type="EMBL" id="GHI40100.1"/>
    </source>
</evidence>
<proteinExistence type="predicted"/>
<dbReference type="EMBL" id="BNDY01000017">
    <property type="protein sequence ID" value="GHI40100.1"/>
    <property type="molecule type" value="Genomic_DNA"/>
</dbReference>